<dbReference type="InterPro" id="IPR025997">
    <property type="entry name" value="SBP_2_dom"/>
</dbReference>
<evidence type="ECO:0000313" key="4">
    <source>
        <dbReference type="Proteomes" id="UP001589532"/>
    </source>
</evidence>
<protein>
    <submittedName>
        <fullName evidence="3">Substrate-binding domain-containing protein</fullName>
    </submittedName>
</protein>
<organism evidence="3 4">
    <name type="scientific">Nonomuraea helvata</name>
    <dbReference type="NCBI Taxonomy" id="37484"/>
    <lineage>
        <taxon>Bacteria</taxon>
        <taxon>Bacillati</taxon>
        <taxon>Actinomycetota</taxon>
        <taxon>Actinomycetes</taxon>
        <taxon>Streptosporangiales</taxon>
        <taxon>Streptosporangiaceae</taxon>
        <taxon>Nonomuraea</taxon>
    </lineage>
</organism>
<feature type="signal peptide" evidence="1">
    <location>
        <begin position="1"/>
        <end position="17"/>
    </location>
</feature>
<dbReference type="EMBL" id="JBHMBW010000108">
    <property type="protein sequence ID" value="MFB9631774.1"/>
    <property type="molecule type" value="Genomic_DNA"/>
</dbReference>
<sequence length="377" mass="39233">MNLLRAGAALALAAVLAGGCSRGPEYPAPGRTPSASPCPGVVRTAAREVARAEAVDVPWTGPTSGPRAVPGKSVVFVASTMTNPGVAGAAGGVRDAARSVRWGFRVIDGQGTPAGIRAALGQAIALRPSGIVIGGFDPGSVAQQVRQADAAGIPLVGWHATRSPGPSARPKLFTNVTSRVEDVARISAYWIISRSNGDAGVVIFTDSSIPFAENKSRLIKKTLLSCSGVKLLSYENIPLPDAGSRMPQAVSSLLARFADRWTHSVAINDLYLADAAPALRDAGRPGGGPPYSIGAGDGDPSAFERIRDRQFQQATVPEPLNAQGSQIVDELNRAFAGRPPSGYVSPVHLTTTANVDGATSWDPRGYREAYLRIWRGG</sequence>
<keyword evidence="1" id="KW-0732">Signal</keyword>
<evidence type="ECO:0000256" key="1">
    <source>
        <dbReference type="SAM" id="SignalP"/>
    </source>
</evidence>
<dbReference type="InterPro" id="IPR028082">
    <property type="entry name" value="Peripla_BP_I"/>
</dbReference>
<dbReference type="RefSeq" id="WP_344994013.1">
    <property type="nucleotide sequence ID" value="NZ_BAAAXV010000008.1"/>
</dbReference>
<gene>
    <name evidence="3" type="ORF">ACFFSA_52685</name>
</gene>
<dbReference type="Proteomes" id="UP001589532">
    <property type="component" value="Unassembled WGS sequence"/>
</dbReference>
<evidence type="ECO:0000313" key="3">
    <source>
        <dbReference type="EMBL" id="MFB9631774.1"/>
    </source>
</evidence>
<keyword evidence="4" id="KW-1185">Reference proteome</keyword>
<dbReference type="PROSITE" id="PS51257">
    <property type="entry name" value="PROKAR_LIPOPROTEIN"/>
    <property type="match status" value="1"/>
</dbReference>
<accession>A0ABV5SJR5</accession>
<feature type="chain" id="PRO_5046594266" evidence="1">
    <location>
        <begin position="18"/>
        <end position="377"/>
    </location>
</feature>
<comment type="caution">
    <text evidence="3">The sequence shown here is derived from an EMBL/GenBank/DDBJ whole genome shotgun (WGS) entry which is preliminary data.</text>
</comment>
<dbReference type="Pfam" id="PF13407">
    <property type="entry name" value="Peripla_BP_4"/>
    <property type="match status" value="1"/>
</dbReference>
<reference evidence="3 4" key="1">
    <citation type="submission" date="2024-09" db="EMBL/GenBank/DDBJ databases">
        <authorList>
            <person name="Sun Q."/>
            <person name="Mori K."/>
        </authorList>
    </citation>
    <scope>NUCLEOTIDE SEQUENCE [LARGE SCALE GENOMIC DNA]</scope>
    <source>
        <strain evidence="3 4">JCM 3143</strain>
    </source>
</reference>
<name>A0ABV5SJR5_9ACTN</name>
<dbReference type="Gene3D" id="3.40.50.2300">
    <property type="match status" value="2"/>
</dbReference>
<dbReference type="SUPFAM" id="SSF53822">
    <property type="entry name" value="Periplasmic binding protein-like I"/>
    <property type="match status" value="1"/>
</dbReference>
<feature type="domain" description="Periplasmic binding protein" evidence="2">
    <location>
        <begin position="74"/>
        <end position="337"/>
    </location>
</feature>
<proteinExistence type="predicted"/>
<evidence type="ECO:0000259" key="2">
    <source>
        <dbReference type="Pfam" id="PF13407"/>
    </source>
</evidence>